<dbReference type="Proteomes" id="UP000077164">
    <property type="component" value="Unassembled WGS sequence"/>
</dbReference>
<dbReference type="GO" id="GO:0006355">
    <property type="term" value="P:regulation of DNA-templated transcription"/>
    <property type="evidence" value="ECO:0007669"/>
    <property type="project" value="InterPro"/>
</dbReference>
<protein>
    <recommendedName>
        <fullName evidence="1">PAS domain-containing protein</fullName>
    </recommendedName>
</protein>
<dbReference type="Gene3D" id="3.30.450.20">
    <property type="entry name" value="PAS domain"/>
    <property type="match status" value="1"/>
</dbReference>
<accession>A0A167ZH85</accession>
<dbReference type="AlphaFoldDB" id="A0A167ZH85"/>
<dbReference type="NCBIfam" id="TIGR00229">
    <property type="entry name" value="sensory_box"/>
    <property type="match status" value="1"/>
</dbReference>
<dbReference type="STRING" id="249352.SAMN05444395_110117"/>
<dbReference type="OrthoDB" id="9796457at2"/>
<feature type="domain" description="PAS" evidence="1">
    <location>
        <begin position="32"/>
        <end position="108"/>
    </location>
</feature>
<dbReference type="PROSITE" id="PS50112">
    <property type="entry name" value="PAS"/>
    <property type="match status" value="1"/>
</dbReference>
<comment type="caution">
    <text evidence="2">The sequence shown here is derived from an EMBL/GenBank/DDBJ whole genome shotgun (WGS) entry which is preliminary data.</text>
</comment>
<reference evidence="2 3" key="1">
    <citation type="submission" date="2016-03" db="EMBL/GenBank/DDBJ databases">
        <title>Draft genome sequence of Flavobacterium fryxellicola DSM 16209.</title>
        <authorList>
            <person name="Shin S.-K."/>
            <person name="Yi H."/>
        </authorList>
    </citation>
    <scope>NUCLEOTIDE SEQUENCE [LARGE SCALE GENOMIC DNA]</scope>
    <source>
        <strain evidence="2 3">DSM 16209</strain>
    </source>
</reference>
<dbReference type="RefSeq" id="WP_066076699.1">
    <property type="nucleotide sequence ID" value="NZ_FRDK01000010.1"/>
</dbReference>
<dbReference type="Pfam" id="PF00989">
    <property type="entry name" value="PAS"/>
    <property type="match status" value="1"/>
</dbReference>
<evidence type="ECO:0000313" key="2">
    <source>
        <dbReference type="EMBL" id="OAB30447.1"/>
    </source>
</evidence>
<dbReference type="SUPFAM" id="SSF55785">
    <property type="entry name" value="PYP-like sensor domain (PAS domain)"/>
    <property type="match status" value="1"/>
</dbReference>
<gene>
    <name evidence="2" type="ORF">FBFR_02715</name>
</gene>
<sequence>MTGILAENKEHVLITIVDITHLKETEFALIESEKRYRDLLNNLDVGIILHNKDTSILYSNPKASELIGLSKEQIKEKQSLNPIWQFVQDDYQLLAVENYPVNQIIRTKKALTIYYWYKKTRHYSCSMAFSQWLSCF</sequence>
<dbReference type="InterPro" id="IPR000014">
    <property type="entry name" value="PAS"/>
</dbReference>
<evidence type="ECO:0000313" key="3">
    <source>
        <dbReference type="Proteomes" id="UP000077164"/>
    </source>
</evidence>
<dbReference type="SMART" id="SM00091">
    <property type="entry name" value="PAS"/>
    <property type="match status" value="1"/>
</dbReference>
<evidence type="ECO:0000259" key="1">
    <source>
        <dbReference type="PROSITE" id="PS50112"/>
    </source>
</evidence>
<keyword evidence="3" id="KW-1185">Reference proteome</keyword>
<dbReference type="EMBL" id="LVJE01000005">
    <property type="protein sequence ID" value="OAB30447.1"/>
    <property type="molecule type" value="Genomic_DNA"/>
</dbReference>
<organism evidence="2 3">
    <name type="scientific">Flavobacterium fryxellicola</name>
    <dbReference type="NCBI Taxonomy" id="249352"/>
    <lineage>
        <taxon>Bacteria</taxon>
        <taxon>Pseudomonadati</taxon>
        <taxon>Bacteroidota</taxon>
        <taxon>Flavobacteriia</taxon>
        <taxon>Flavobacteriales</taxon>
        <taxon>Flavobacteriaceae</taxon>
        <taxon>Flavobacterium</taxon>
    </lineage>
</organism>
<proteinExistence type="predicted"/>
<name>A0A167ZH85_9FLAO</name>
<dbReference type="CDD" id="cd00130">
    <property type="entry name" value="PAS"/>
    <property type="match status" value="1"/>
</dbReference>
<dbReference type="InterPro" id="IPR035965">
    <property type="entry name" value="PAS-like_dom_sf"/>
</dbReference>
<dbReference type="InterPro" id="IPR013767">
    <property type="entry name" value="PAS_fold"/>
</dbReference>